<feature type="transmembrane region" description="Helical" evidence="11">
    <location>
        <begin position="130"/>
        <end position="152"/>
    </location>
</feature>
<dbReference type="SUPFAM" id="SSF81568">
    <property type="entry name" value="Photosystem I reaction center subunit XI, PsaL"/>
    <property type="match status" value="1"/>
</dbReference>
<dbReference type="RefSeq" id="WP_012161996.1">
    <property type="nucleotide sequence ID" value="NC_009925.1"/>
</dbReference>
<evidence type="ECO:0000256" key="11">
    <source>
        <dbReference type="SAM" id="Phobius"/>
    </source>
</evidence>
<evidence type="ECO:0000256" key="7">
    <source>
        <dbReference type="ARBA" id="ARBA00022989"/>
    </source>
</evidence>
<dbReference type="Gene3D" id="1.20.1240.10">
    <property type="entry name" value="Photosystem I PsaL, reaction centre subunit XI"/>
    <property type="match status" value="1"/>
</dbReference>
<evidence type="ECO:0000256" key="6">
    <source>
        <dbReference type="ARBA" id="ARBA00022836"/>
    </source>
</evidence>
<keyword evidence="5 11" id="KW-0812">Transmembrane</keyword>
<reference evidence="16" key="2">
    <citation type="journal article" date="2021" name="J. Integr. Plant Biol.">
        <title>A unique photosystem I reaction center from a chlorophyll d-containing cyanobacterium Acaryochloris marina.</title>
        <authorList>
            <person name="Xu C."/>
            <person name="Zhu Q."/>
            <person name="Chen J.H."/>
            <person name="Shen L."/>
            <person name="Yi X."/>
            <person name="Huang Z."/>
            <person name="Wang W."/>
            <person name="Chen M."/>
            <person name="Kuang T."/>
            <person name="Shen J.R."/>
            <person name="Zhang X."/>
            <person name="Han G."/>
        </authorList>
    </citation>
    <scope>STRUCTURE BY ELECTRON MICROSCOPY (3.30 ANGSTROMS)</scope>
</reference>
<organism evidence="13 14">
    <name type="scientific">Acaryochloris marina (strain MBIC 11017)</name>
    <dbReference type="NCBI Taxonomy" id="329726"/>
    <lineage>
        <taxon>Bacteria</taxon>
        <taxon>Bacillati</taxon>
        <taxon>Cyanobacteriota</taxon>
        <taxon>Cyanophyceae</taxon>
        <taxon>Acaryochloridales</taxon>
        <taxon>Acaryochloridaceae</taxon>
        <taxon>Acaryochloris</taxon>
    </lineage>
</organism>
<evidence type="ECO:0000313" key="13">
    <source>
        <dbReference type="EMBL" id="ABW26465.1"/>
    </source>
</evidence>
<evidence type="ECO:0000256" key="9">
    <source>
        <dbReference type="ARBA" id="ARBA00032768"/>
    </source>
</evidence>
<dbReference type="EMBL" id="CP000828">
    <property type="protein sequence ID" value="ABW26465.1"/>
    <property type="molecule type" value="Genomic_DNA"/>
</dbReference>
<dbReference type="GO" id="GO:0009538">
    <property type="term" value="C:photosystem I reaction center"/>
    <property type="evidence" value="ECO:0007669"/>
    <property type="project" value="InterPro"/>
</dbReference>
<dbReference type="TCDB" id="5.B.4.1.2">
    <property type="family name" value="the plant photosystem i supercomplex (psi) family"/>
</dbReference>
<dbReference type="KEGG" id="amr:AM1_1437"/>
<dbReference type="InterPro" id="IPR036592">
    <property type="entry name" value="PSI_PsaL_sf"/>
</dbReference>
<comment type="similarity">
    <text evidence="2">Belongs to the PsaL family.</text>
</comment>
<dbReference type="Pfam" id="PF02605">
    <property type="entry name" value="PsaL"/>
    <property type="match status" value="1"/>
</dbReference>
<sequence>MTMDLVKHGGDPLVGDLATPVNSSGIVKAWINNLPAYRKGMSANARGLEIGMAHGYYLYGPFATSGPIRGTTMSLVSGVLSASAVVIVLSVAIQIYSSVSSAKPLPSVTTADPGSDFGTKEGWSAVGSGFLIGGCGGAVIAGVLSYAIAAFVG</sequence>
<accession>B0C7S4</accession>
<reference evidence="15" key="3">
    <citation type="journal article" date="2021" name="Nat. Commun.">
        <title>Structure of the far-red light utilizing photosystem I of Acaryochloris marina.</title>
        <authorList>
            <person name="Hamaguchi T."/>
            <person name="Kawakami K."/>
            <person name="Shinzawa-Itoh K."/>
            <person name="Inoue-Kashino N."/>
            <person name="Itoh S."/>
            <person name="Ifuku K."/>
            <person name="Yamashita E."/>
            <person name="Maeda K."/>
            <person name="Yonekura K."/>
            <person name="Kashino Y."/>
        </authorList>
    </citation>
    <scope>STRUCTURE BY ELECTRON MICROSCOPY (2.50 ANGSTROMS)</scope>
</reference>
<keyword evidence="8 11" id="KW-0472">Membrane</keyword>
<dbReference type="PDB" id="7DWQ">
    <property type="method" value="EM"/>
    <property type="resolution" value="3.30 A"/>
    <property type="chains" value="L=1-153"/>
</dbReference>
<keyword evidence="7 11" id="KW-1133">Transmembrane helix</keyword>
<dbReference type="InterPro" id="IPR022980">
    <property type="entry name" value="PSI_suXI"/>
</dbReference>
<evidence type="ECO:0000313" key="14">
    <source>
        <dbReference type="Proteomes" id="UP000000268"/>
    </source>
</evidence>
<evidence type="ECO:0000256" key="2">
    <source>
        <dbReference type="ARBA" id="ARBA00008820"/>
    </source>
</evidence>
<dbReference type="OrthoDB" id="464381at2"/>
<dbReference type="PANTHER" id="PTHR34803:SF2">
    <property type="entry name" value="PHOTOSYSTEM I REACTION CENTER SUBUNIT XI, CHLOROPLASTIC"/>
    <property type="match status" value="1"/>
</dbReference>
<evidence type="ECO:0007829" key="16">
    <source>
        <dbReference type="PDB" id="7DWQ"/>
    </source>
</evidence>
<keyword evidence="6" id="KW-0603">Photosystem I</keyword>
<reference evidence="13 14" key="1">
    <citation type="journal article" date="2008" name="Proc. Natl. Acad. Sci. U.S.A.">
        <title>Niche adaptation and genome expansion in the chlorophyll d-producing cyanobacterium Acaryochloris marina.</title>
        <authorList>
            <person name="Swingley W.D."/>
            <person name="Chen M."/>
            <person name="Cheung P.C."/>
            <person name="Conrad A.L."/>
            <person name="Dejesa L.C."/>
            <person name="Hao J."/>
            <person name="Honchak B.M."/>
            <person name="Karbach L.E."/>
            <person name="Kurdoglu A."/>
            <person name="Lahiri S."/>
            <person name="Mastrian S.D."/>
            <person name="Miyashita H."/>
            <person name="Page L."/>
            <person name="Ramakrishna P."/>
            <person name="Satoh S."/>
            <person name="Sattley W.M."/>
            <person name="Shimada Y."/>
            <person name="Taylor H.L."/>
            <person name="Tomo T."/>
            <person name="Tsuchiya T."/>
            <person name="Wang Z.T."/>
            <person name="Raymond J."/>
            <person name="Mimuro M."/>
            <person name="Blankenship R.E."/>
            <person name="Touchman J.W."/>
        </authorList>
    </citation>
    <scope>NUCLEOTIDE SEQUENCE [LARGE SCALE GENOMIC DNA]</scope>
    <source>
        <strain evidence="14">MBIC 11017</strain>
    </source>
</reference>
<dbReference type="AlphaFoldDB" id="B0C7S4"/>
<evidence type="ECO:0000259" key="12">
    <source>
        <dbReference type="Pfam" id="PF02605"/>
    </source>
</evidence>
<evidence type="ECO:0000256" key="3">
    <source>
        <dbReference type="ARBA" id="ARBA00019514"/>
    </source>
</evidence>
<dbReference type="EMDB" id="EMD-30882"/>
<dbReference type="GO" id="GO:0015979">
    <property type="term" value="P:photosynthesis"/>
    <property type="evidence" value="ECO:0007669"/>
    <property type="project" value="UniProtKB-KW"/>
</dbReference>
<evidence type="ECO:0000256" key="10">
    <source>
        <dbReference type="ARBA" id="ARBA00033437"/>
    </source>
</evidence>
<dbReference type="EMDB" id="EMD-30420"/>
<dbReference type="HOGENOM" id="CLU_092204_1_0_3"/>
<keyword evidence="4" id="KW-0602">Photosynthesis</keyword>
<dbReference type="SMR" id="B0C7S4"/>
<feature type="domain" description="Photosystem I PsaL reaction centre subunit XI" evidence="12">
    <location>
        <begin position="6"/>
        <end position="147"/>
    </location>
</feature>
<gene>
    <name evidence="13" type="primary">psaL</name>
    <name evidence="13" type="ordered locus">AM1_1437</name>
</gene>
<dbReference type="STRING" id="329726.AM1_1437"/>
<proteinExistence type="evidence at protein level"/>
<dbReference type="PDB" id="7COY">
    <property type="method" value="EM"/>
    <property type="resolution" value="2.50 A"/>
    <property type="chains" value="aL/bL/cL=1-153"/>
</dbReference>
<evidence type="ECO:0007829" key="15">
    <source>
        <dbReference type="PDB" id="7COY"/>
    </source>
</evidence>
<name>B0C7S4_ACAM1</name>
<dbReference type="Proteomes" id="UP000000268">
    <property type="component" value="Chromosome"/>
</dbReference>
<evidence type="ECO:0000256" key="1">
    <source>
        <dbReference type="ARBA" id="ARBA00004141"/>
    </source>
</evidence>
<dbReference type="InterPro" id="IPR003757">
    <property type="entry name" value="PSI_PsaL"/>
</dbReference>
<evidence type="ECO:0000256" key="5">
    <source>
        <dbReference type="ARBA" id="ARBA00022692"/>
    </source>
</evidence>
<protein>
    <recommendedName>
        <fullName evidence="3">Photosystem I reaction center subunit XI</fullName>
    </recommendedName>
    <alternativeName>
        <fullName evidence="9">PSI subunit V</fullName>
    </alternativeName>
    <alternativeName>
        <fullName evidence="10">PSI-L</fullName>
    </alternativeName>
</protein>
<dbReference type="eggNOG" id="ENOG502ZMJ2">
    <property type="taxonomic scope" value="Bacteria"/>
</dbReference>
<feature type="transmembrane region" description="Helical" evidence="11">
    <location>
        <begin position="75"/>
        <end position="96"/>
    </location>
</feature>
<evidence type="ECO:0000256" key="4">
    <source>
        <dbReference type="ARBA" id="ARBA00022531"/>
    </source>
</evidence>
<evidence type="ECO:0000256" key="8">
    <source>
        <dbReference type="ARBA" id="ARBA00023136"/>
    </source>
</evidence>
<dbReference type="PANTHER" id="PTHR34803">
    <property type="entry name" value="PHOTOSYSTEM I REACTION CENTER SUBUNIT XI, CHLOROPLASTIC"/>
    <property type="match status" value="1"/>
</dbReference>
<keyword evidence="14" id="KW-1185">Reference proteome</keyword>
<keyword evidence="15 16" id="KW-0002">3D-structure</keyword>
<comment type="subcellular location">
    <subcellularLocation>
        <location evidence="1">Membrane</location>
        <topology evidence="1">Multi-pass membrane protein</topology>
    </subcellularLocation>
</comment>